<dbReference type="RefSeq" id="WP_104752663.1">
    <property type="nucleotide sequence ID" value="NZ_FZMF01000037.1"/>
</dbReference>
<accession>A0ABV7ZHZ5</accession>
<evidence type="ECO:0000313" key="3">
    <source>
        <dbReference type="Proteomes" id="UP001595783"/>
    </source>
</evidence>
<proteinExistence type="predicted"/>
<feature type="chain" id="PRO_5045416572" evidence="1">
    <location>
        <begin position="29"/>
        <end position="276"/>
    </location>
</feature>
<comment type="caution">
    <text evidence="2">The sequence shown here is derived from an EMBL/GenBank/DDBJ whole genome shotgun (WGS) entry which is preliminary data.</text>
</comment>
<evidence type="ECO:0000313" key="2">
    <source>
        <dbReference type="EMBL" id="MFC3848153.1"/>
    </source>
</evidence>
<dbReference type="InterPro" id="IPR002718">
    <property type="entry name" value="OMP_Helicobacter"/>
</dbReference>
<dbReference type="EMBL" id="JBHRZO010000043">
    <property type="protein sequence ID" value="MFC3848153.1"/>
    <property type="molecule type" value="Genomic_DNA"/>
</dbReference>
<dbReference type="PRINTS" id="PR01776">
    <property type="entry name" value="HPOMPFAMILY"/>
</dbReference>
<dbReference type="Pfam" id="PF01856">
    <property type="entry name" value="HP_OMP"/>
    <property type="match status" value="1"/>
</dbReference>
<dbReference type="Proteomes" id="UP001595783">
    <property type="component" value="Unassembled WGS sequence"/>
</dbReference>
<reference evidence="3" key="1">
    <citation type="journal article" date="2019" name="Int. J. Syst. Evol. Microbiol.">
        <title>The Global Catalogue of Microorganisms (GCM) 10K type strain sequencing project: providing services to taxonomists for standard genome sequencing and annotation.</title>
        <authorList>
            <consortium name="The Broad Institute Genomics Platform"/>
            <consortium name="The Broad Institute Genome Sequencing Center for Infectious Disease"/>
            <person name="Wu L."/>
            <person name="Ma J."/>
        </authorList>
    </citation>
    <scope>NUCLEOTIDE SEQUENCE [LARGE SCALE GENOMIC DNA]</scope>
    <source>
        <strain evidence="3">CCUG 53816</strain>
    </source>
</reference>
<organism evidence="2 3">
    <name type="scientific">Helicobacter baculiformis</name>
    <dbReference type="NCBI Taxonomy" id="427351"/>
    <lineage>
        <taxon>Bacteria</taxon>
        <taxon>Pseudomonadati</taxon>
        <taxon>Campylobacterota</taxon>
        <taxon>Epsilonproteobacteria</taxon>
        <taxon>Campylobacterales</taxon>
        <taxon>Helicobacteraceae</taxon>
        <taxon>Helicobacter</taxon>
    </lineage>
</organism>
<gene>
    <name evidence="2" type="ORF">ACFOPX_06405</name>
</gene>
<evidence type="ECO:0000256" key="1">
    <source>
        <dbReference type="SAM" id="SignalP"/>
    </source>
</evidence>
<feature type="signal peptide" evidence="1">
    <location>
        <begin position="1"/>
        <end position="28"/>
    </location>
</feature>
<name>A0ABV7ZHZ5_9HELI</name>
<keyword evidence="1" id="KW-0732">Signal</keyword>
<protein>
    <submittedName>
        <fullName evidence="2">Outer membrane protein</fullName>
    </submittedName>
</protein>
<sequence length="276" mass="30470">MIFKRWVIRSISFSALSSLSLGLNALHAETNGMFIGAGFQYSYFSGADKSNSVMQAGTSTSSYPISANLYGGDLQFGYKQFFGKIRRFGLRYYGMFSGQTGNYHWFQNPSIQNSATPTIGSATNFFYGAGVDALFNFYESDKHPRTFGAFVGAMLGGSSWLLGEGYNNTNCDTFTYDGNRARTCASLNAQSAQKQEDTKTSFAPTFVQFSFNLGFRANFSKHIGVEAGVRVPVIDIPFYKAKNLTNNGDVRGGAGSSESFTFRRDIVFFTNYVHNF</sequence>
<keyword evidence="3" id="KW-1185">Reference proteome</keyword>